<dbReference type="InterPro" id="IPR019885">
    <property type="entry name" value="Tscrpt_reg_HTH_AsnC-type_CS"/>
</dbReference>
<dbReference type="Gene3D" id="1.10.10.10">
    <property type="entry name" value="Winged helix-like DNA-binding domain superfamily/Winged helix DNA-binding domain"/>
    <property type="match status" value="1"/>
</dbReference>
<keyword evidence="3" id="KW-0804">Transcription</keyword>
<sequence>MPVLRFWAGFGSQSKVLCPGSPTMPTAPKLDRLNRHLLGLLQQDARLPLAELGRRIGLSTPAVAERLKRLEEEGVLRGYHAELDAHAIGYPVTAFVQLFIAPETYSQVETLIAGLPAVREAHHLTGDAAFILKVVASSLAELESLIARFTPFGRTETAVVLSTRLAPRPLPIGPD</sequence>
<dbReference type="InterPro" id="IPR019887">
    <property type="entry name" value="Tscrpt_reg_AsnC/Lrp_C"/>
</dbReference>
<accession>A0A516SHX0</accession>
<dbReference type="GO" id="GO:0043565">
    <property type="term" value="F:sequence-specific DNA binding"/>
    <property type="evidence" value="ECO:0007669"/>
    <property type="project" value="InterPro"/>
</dbReference>
<reference evidence="6" key="1">
    <citation type="submission" date="2019-07" db="EMBL/GenBank/DDBJ databases">
        <title>Chitinimonas sp. nov., isolated from Ny-Alesund, arctica soil.</title>
        <authorList>
            <person name="Xu Q."/>
            <person name="Peng F."/>
        </authorList>
    </citation>
    <scope>NUCLEOTIDE SEQUENCE [LARGE SCALE GENOMIC DNA]</scope>
    <source>
        <strain evidence="6">R3-44</strain>
    </source>
</reference>
<dbReference type="GO" id="GO:0005829">
    <property type="term" value="C:cytosol"/>
    <property type="evidence" value="ECO:0007669"/>
    <property type="project" value="TreeGrafter"/>
</dbReference>
<dbReference type="SMART" id="SM00344">
    <property type="entry name" value="HTH_ASNC"/>
    <property type="match status" value="1"/>
</dbReference>
<dbReference type="KEGG" id="cari:FNU76_16030"/>
<name>A0A516SHX0_9NEIS</name>
<evidence type="ECO:0000313" key="6">
    <source>
        <dbReference type="Proteomes" id="UP000317550"/>
    </source>
</evidence>
<dbReference type="SUPFAM" id="SSF46785">
    <property type="entry name" value="Winged helix' DNA-binding domain"/>
    <property type="match status" value="1"/>
</dbReference>
<organism evidence="5 6">
    <name type="scientific">Chitinimonas arctica</name>
    <dbReference type="NCBI Taxonomy" id="2594795"/>
    <lineage>
        <taxon>Bacteria</taxon>
        <taxon>Pseudomonadati</taxon>
        <taxon>Pseudomonadota</taxon>
        <taxon>Betaproteobacteria</taxon>
        <taxon>Neisseriales</taxon>
        <taxon>Chitinibacteraceae</taxon>
        <taxon>Chitinimonas</taxon>
    </lineage>
</organism>
<dbReference type="PANTHER" id="PTHR30154">
    <property type="entry name" value="LEUCINE-RESPONSIVE REGULATORY PROTEIN"/>
    <property type="match status" value="1"/>
</dbReference>
<dbReference type="PROSITE" id="PS00519">
    <property type="entry name" value="HTH_ASNC_1"/>
    <property type="match status" value="1"/>
</dbReference>
<feature type="domain" description="HTH asnC-type" evidence="4">
    <location>
        <begin position="30"/>
        <end position="91"/>
    </location>
</feature>
<dbReference type="Pfam" id="PF01037">
    <property type="entry name" value="AsnC_trans_reg"/>
    <property type="match status" value="1"/>
</dbReference>
<dbReference type="AlphaFoldDB" id="A0A516SHX0"/>
<evidence type="ECO:0000259" key="4">
    <source>
        <dbReference type="PROSITE" id="PS50956"/>
    </source>
</evidence>
<dbReference type="InterPro" id="IPR000485">
    <property type="entry name" value="AsnC-type_HTH_dom"/>
</dbReference>
<dbReference type="Gene3D" id="3.30.70.920">
    <property type="match status" value="1"/>
</dbReference>
<dbReference type="InterPro" id="IPR019888">
    <property type="entry name" value="Tscrpt_reg_AsnC-like"/>
</dbReference>
<dbReference type="InterPro" id="IPR036390">
    <property type="entry name" value="WH_DNA-bd_sf"/>
</dbReference>
<dbReference type="InterPro" id="IPR011008">
    <property type="entry name" value="Dimeric_a/b-barrel"/>
</dbReference>
<dbReference type="PROSITE" id="PS50956">
    <property type="entry name" value="HTH_ASNC_2"/>
    <property type="match status" value="1"/>
</dbReference>
<keyword evidence="1" id="KW-0805">Transcription regulation</keyword>
<keyword evidence="2" id="KW-0238">DNA-binding</keyword>
<dbReference type="Proteomes" id="UP000317550">
    <property type="component" value="Chromosome"/>
</dbReference>
<dbReference type="PRINTS" id="PR00033">
    <property type="entry name" value="HTHASNC"/>
</dbReference>
<dbReference type="InterPro" id="IPR036388">
    <property type="entry name" value="WH-like_DNA-bd_sf"/>
</dbReference>
<dbReference type="OrthoDB" id="166264at2"/>
<protein>
    <submittedName>
        <fullName evidence="5">Lrp/AsnC family transcriptional regulator</fullName>
    </submittedName>
</protein>
<dbReference type="Pfam" id="PF13404">
    <property type="entry name" value="HTH_AsnC-type"/>
    <property type="match status" value="1"/>
</dbReference>
<dbReference type="PANTHER" id="PTHR30154:SF53">
    <property type="entry name" value="HTH-TYPE TRANSCRIPTIONAL REGULATOR LRPC"/>
    <property type="match status" value="1"/>
</dbReference>
<dbReference type="GO" id="GO:0043200">
    <property type="term" value="P:response to amino acid"/>
    <property type="evidence" value="ECO:0007669"/>
    <property type="project" value="TreeGrafter"/>
</dbReference>
<evidence type="ECO:0000256" key="2">
    <source>
        <dbReference type="ARBA" id="ARBA00023125"/>
    </source>
</evidence>
<dbReference type="EMBL" id="CP041730">
    <property type="protein sequence ID" value="QDQ27736.1"/>
    <property type="molecule type" value="Genomic_DNA"/>
</dbReference>
<keyword evidence="6" id="KW-1185">Reference proteome</keyword>
<dbReference type="SUPFAM" id="SSF54909">
    <property type="entry name" value="Dimeric alpha+beta barrel"/>
    <property type="match status" value="1"/>
</dbReference>
<proteinExistence type="predicted"/>
<evidence type="ECO:0000313" key="5">
    <source>
        <dbReference type="EMBL" id="QDQ27736.1"/>
    </source>
</evidence>
<gene>
    <name evidence="5" type="ORF">FNU76_16030</name>
</gene>
<evidence type="ECO:0000256" key="1">
    <source>
        <dbReference type="ARBA" id="ARBA00023015"/>
    </source>
</evidence>
<evidence type="ECO:0000256" key="3">
    <source>
        <dbReference type="ARBA" id="ARBA00023163"/>
    </source>
</evidence>